<dbReference type="InterPro" id="IPR016181">
    <property type="entry name" value="Acyl_CoA_acyltransferase"/>
</dbReference>
<dbReference type="RefSeq" id="WP_003503926.1">
    <property type="nucleotide sequence ID" value="NZ_BAABZD010000005.1"/>
</dbReference>
<dbReference type="GO" id="GO:0016747">
    <property type="term" value="F:acyltransferase activity, transferring groups other than amino-acyl groups"/>
    <property type="evidence" value="ECO:0007669"/>
    <property type="project" value="InterPro"/>
</dbReference>
<keyword evidence="1 4" id="KW-0808">Transferase</keyword>
<gene>
    <name evidence="4" type="ORF">CSLFYP84_04311</name>
</gene>
<evidence type="ECO:0000259" key="3">
    <source>
        <dbReference type="PROSITE" id="PS51186"/>
    </source>
</evidence>
<feature type="domain" description="N-acetyltransferase" evidence="3">
    <location>
        <begin position="2"/>
        <end position="132"/>
    </location>
</feature>
<dbReference type="InterPro" id="IPR000182">
    <property type="entry name" value="GNAT_dom"/>
</dbReference>
<feature type="domain" description="N-acetyltransferase" evidence="3">
    <location>
        <begin position="140"/>
        <end position="284"/>
    </location>
</feature>
<dbReference type="PANTHER" id="PTHR43420:SF12">
    <property type="entry name" value="N-ACETYLTRANSFERASE DOMAIN-CONTAINING PROTEIN"/>
    <property type="match status" value="1"/>
</dbReference>
<dbReference type="SUPFAM" id="SSF55729">
    <property type="entry name" value="Acyl-CoA N-acyltransferases (Nat)"/>
    <property type="match status" value="2"/>
</dbReference>
<name>A0A6N3HYU4_CLOSY</name>
<dbReference type="AlphaFoldDB" id="A0A6N3HYU4"/>
<dbReference type="PANTHER" id="PTHR43420">
    <property type="entry name" value="ACETYLTRANSFERASE"/>
    <property type="match status" value="1"/>
</dbReference>
<dbReference type="Pfam" id="PF13508">
    <property type="entry name" value="Acetyltransf_7"/>
    <property type="match status" value="1"/>
</dbReference>
<dbReference type="CDD" id="cd04301">
    <property type="entry name" value="NAT_SF"/>
    <property type="match status" value="2"/>
</dbReference>
<organism evidence="4">
    <name type="scientific">Clostridium symbiosum</name>
    <name type="common">Bacteroides symbiosus</name>
    <dbReference type="NCBI Taxonomy" id="1512"/>
    <lineage>
        <taxon>Bacteria</taxon>
        <taxon>Bacillati</taxon>
        <taxon>Bacillota</taxon>
        <taxon>Clostridia</taxon>
        <taxon>Lachnospirales</taxon>
        <taxon>Lachnospiraceae</taxon>
        <taxon>Otoolea</taxon>
    </lineage>
</organism>
<sequence length="284" mass="32498">MVEIRPVIMEQEKYFPLLQEIEPSGEMVERNLREGEFYLLEAEREAVCAAVIIPLSDNTGEIKYLATRQDLRGRGYAGLLVNWLCGRYTQTFTAMKAEVSGSRLSFFQKLGFTVCTDDKNPSHTYCLCRELPVGEDRPEGTLRCGQAEIGTPAYQSTLELRQRVMRLPLGLDLYQGDMSREEEFVHFAAMDEKDRAWGVVVADLRPDRTVEVRAAAVDLRIQRSGCGRRLMTMMEDYCRSRGMEEIILHSRKTAAGFYEQLGYTRTPGEFIKVTIPHCEMRKIL</sequence>
<dbReference type="InterPro" id="IPR050680">
    <property type="entry name" value="YpeA/RimI_acetyltransf"/>
</dbReference>
<evidence type="ECO:0000313" key="4">
    <source>
        <dbReference type="EMBL" id="VYU80853.1"/>
    </source>
</evidence>
<dbReference type="EMBL" id="CACRUA010000081">
    <property type="protein sequence ID" value="VYU80853.1"/>
    <property type="molecule type" value="Genomic_DNA"/>
</dbReference>
<keyword evidence="2" id="KW-0012">Acyltransferase</keyword>
<dbReference type="PROSITE" id="PS51186">
    <property type="entry name" value="GNAT"/>
    <property type="match status" value="2"/>
</dbReference>
<evidence type="ECO:0000256" key="2">
    <source>
        <dbReference type="ARBA" id="ARBA00023315"/>
    </source>
</evidence>
<accession>A0A6N3HYU4</accession>
<dbReference type="Gene3D" id="3.40.630.30">
    <property type="match status" value="2"/>
</dbReference>
<dbReference type="Pfam" id="PF13673">
    <property type="entry name" value="Acetyltransf_10"/>
    <property type="match status" value="1"/>
</dbReference>
<reference evidence="4" key="1">
    <citation type="submission" date="2019-11" db="EMBL/GenBank/DDBJ databases">
        <authorList>
            <person name="Feng L."/>
        </authorList>
    </citation>
    <scope>NUCLEOTIDE SEQUENCE</scope>
    <source>
        <strain evidence="4">CsymbiosumLFYP84</strain>
    </source>
</reference>
<proteinExistence type="predicted"/>
<protein>
    <submittedName>
        <fullName evidence="4">Acetyltransferase</fullName>
    </submittedName>
</protein>
<evidence type="ECO:0000256" key="1">
    <source>
        <dbReference type="ARBA" id="ARBA00022679"/>
    </source>
</evidence>